<dbReference type="GO" id="GO:0031124">
    <property type="term" value="P:mRNA 3'-end processing"/>
    <property type="evidence" value="ECO:0007669"/>
    <property type="project" value="InterPro"/>
</dbReference>
<feature type="compositionally biased region" description="Polar residues" evidence="1">
    <location>
        <begin position="285"/>
        <end position="317"/>
    </location>
</feature>
<dbReference type="OrthoDB" id="10069473at2759"/>
<accession>A0A1E3PFV5</accession>
<evidence type="ECO:0000313" key="3">
    <source>
        <dbReference type="EMBL" id="ODQ64293.1"/>
    </source>
</evidence>
<dbReference type="PROSITE" id="PS51391">
    <property type="entry name" value="CID"/>
    <property type="match status" value="1"/>
</dbReference>
<gene>
    <name evidence="3" type="ORF">NADFUDRAFT_52622</name>
</gene>
<name>A0A1E3PFV5_9ASCO</name>
<dbReference type="EMBL" id="KV454412">
    <property type="protein sequence ID" value="ODQ64293.1"/>
    <property type="molecule type" value="Genomic_DNA"/>
</dbReference>
<reference evidence="3 4" key="1">
    <citation type="journal article" date="2016" name="Proc. Natl. Acad. Sci. U.S.A.">
        <title>Comparative genomics of biotechnologically important yeasts.</title>
        <authorList>
            <person name="Riley R."/>
            <person name="Haridas S."/>
            <person name="Wolfe K.H."/>
            <person name="Lopes M.R."/>
            <person name="Hittinger C.T."/>
            <person name="Goeker M."/>
            <person name="Salamov A.A."/>
            <person name="Wisecaver J.H."/>
            <person name="Long T.M."/>
            <person name="Calvey C.H."/>
            <person name="Aerts A.L."/>
            <person name="Barry K.W."/>
            <person name="Choi C."/>
            <person name="Clum A."/>
            <person name="Coughlan A.Y."/>
            <person name="Deshpande S."/>
            <person name="Douglass A.P."/>
            <person name="Hanson S.J."/>
            <person name="Klenk H.-P."/>
            <person name="LaButti K.M."/>
            <person name="Lapidus A."/>
            <person name="Lindquist E.A."/>
            <person name="Lipzen A.M."/>
            <person name="Meier-Kolthoff J.P."/>
            <person name="Ohm R.A."/>
            <person name="Otillar R.P."/>
            <person name="Pangilinan J.L."/>
            <person name="Peng Y."/>
            <person name="Rokas A."/>
            <person name="Rosa C.A."/>
            <person name="Scheuner C."/>
            <person name="Sibirny A.A."/>
            <person name="Slot J.C."/>
            <person name="Stielow J.B."/>
            <person name="Sun H."/>
            <person name="Kurtzman C.P."/>
            <person name="Blackwell M."/>
            <person name="Grigoriev I.V."/>
            <person name="Jeffries T.W."/>
        </authorList>
    </citation>
    <scope>NUCLEOTIDE SEQUENCE [LARGE SCALE GENOMIC DNA]</scope>
    <source>
        <strain evidence="3 4">DSM 6958</strain>
    </source>
</reference>
<feature type="region of interest" description="Disordered" evidence="1">
    <location>
        <begin position="273"/>
        <end position="349"/>
    </location>
</feature>
<evidence type="ECO:0000313" key="4">
    <source>
        <dbReference type="Proteomes" id="UP000095009"/>
    </source>
</evidence>
<dbReference type="InterPro" id="IPR006569">
    <property type="entry name" value="CID_dom"/>
</dbReference>
<protein>
    <submittedName>
        <fullName evidence="3">DUF618-domain-containing protein</fullName>
    </submittedName>
</protein>
<feature type="domain" description="CID" evidence="2">
    <location>
        <begin position="1"/>
        <end position="133"/>
    </location>
</feature>
<dbReference type="AlphaFoldDB" id="A0A1E3PFV5"/>
<organism evidence="3 4">
    <name type="scientific">Nadsonia fulvescens var. elongata DSM 6958</name>
    <dbReference type="NCBI Taxonomy" id="857566"/>
    <lineage>
        <taxon>Eukaryota</taxon>
        <taxon>Fungi</taxon>
        <taxon>Dikarya</taxon>
        <taxon>Ascomycota</taxon>
        <taxon>Saccharomycotina</taxon>
        <taxon>Dipodascomycetes</taxon>
        <taxon>Dipodascales</taxon>
        <taxon>Dipodascales incertae sedis</taxon>
        <taxon>Nadsonia</taxon>
    </lineage>
</organism>
<proteinExistence type="predicted"/>
<feature type="compositionally biased region" description="Polar residues" evidence="1">
    <location>
        <begin position="336"/>
        <end position="345"/>
    </location>
</feature>
<dbReference type="PANTHER" id="PTHR12460">
    <property type="entry name" value="CYCLIN-DEPENDENT KINASE INHIBITOR-RELATED PROTEIN"/>
    <property type="match status" value="1"/>
</dbReference>
<dbReference type="Proteomes" id="UP000095009">
    <property type="component" value="Unassembled WGS sequence"/>
</dbReference>
<dbReference type="PANTHER" id="PTHR12460:SF0">
    <property type="entry name" value="CID DOMAIN-CONTAINING PROTEIN-RELATED"/>
    <property type="match status" value="1"/>
</dbReference>
<evidence type="ECO:0000259" key="2">
    <source>
        <dbReference type="PROSITE" id="PS51391"/>
    </source>
</evidence>
<dbReference type="Pfam" id="PF04818">
    <property type="entry name" value="CID"/>
    <property type="match status" value="1"/>
</dbReference>
<dbReference type="InterPro" id="IPR047883">
    <property type="entry name" value="Rtt103-like_CID"/>
</dbReference>
<keyword evidence="4" id="KW-1185">Reference proteome</keyword>
<evidence type="ECO:0000256" key="1">
    <source>
        <dbReference type="SAM" id="MobiDB-lite"/>
    </source>
</evidence>
<dbReference type="CDD" id="cd17003">
    <property type="entry name" value="CID_Rtt103"/>
    <property type="match status" value="1"/>
</dbReference>
<dbReference type="Gene3D" id="1.25.40.90">
    <property type="match status" value="1"/>
</dbReference>
<dbReference type="GO" id="GO:0099122">
    <property type="term" value="F:RNA polymerase II C-terminal domain binding"/>
    <property type="evidence" value="ECO:0007669"/>
    <property type="project" value="InterPro"/>
</dbReference>
<dbReference type="InterPro" id="IPR008942">
    <property type="entry name" value="ENTH_VHS"/>
</dbReference>
<dbReference type="STRING" id="857566.A0A1E3PFV5"/>
<dbReference type="SMART" id="SM00582">
    <property type="entry name" value="RPR"/>
    <property type="match status" value="1"/>
</dbReference>
<dbReference type="SUPFAM" id="SSF48464">
    <property type="entry name" value="ENTH/VHS domain"/>
    <property type="match status" value="1"/>
</dbReference>
<sequence>MSYSEDTLLSKFSALNESQESIVSISQWVMFHRRYADQSARIWASCLQKASANKRLSLIYLANEVVQQSRAKKKDAFLTAFAVVISEAITNAYRKSSPEIKSKIKRVVEVWKQRSIFPAQTINDIESKLKNIGATPPALGSPSSRSMLQGGLSMLSSSGSSVPSELVDFVASFRSAHAKSTSADILVASSTSEYTNLVESDALPAPEVYSAKLAVIINSLTKASDIALEAKQERLSFINKLEGLLNTAKSALKSDEDSLKQIMEKKNEAIELKKELDGDIDPTERVTSADLTQPKAQDDNNSTQYDESVPQYDNVSSPEAPAYSPLSSDNEDNEPESTISISQPSEPIVVAASETEPVPTPDSVATSTEVEDPVIKKRKLDEASPVGPDPANIVGLEGLDPAVANFLSSLVQK</sequence>